<dbReference type="GO" id="GO:0071897">
    <property type="term" value="P:DNA biosynthetic process"/>
    <property type="evidence" value="ECO:0007669"/>
    <property type="project" value="InterPro"/>
</dbReference>
<dbReference type="EC" id="6.5.1.1" evidence="9"/>
<comment type="catalytic activity">
    <reaction evidence="8 9">
        <text>ATP + (deoxyribonucleotide)n-3'-hydroxyl + 5'-phospho-(deoxyribonucleotide)m = (deoxyribonucleotide)n+m + AMP + diphosphate.</text>
        <dbReference type="EC" id="6.5.1.1"/>
    </reaction>
</comment>
<dbReference type="CDD" id="cd07969">
    <property type="entry name" value="OBF_DNA_ligase_I"/>
    <property type="match status" value="1"/>
</dbReference>
<proteinExistence type="inferred from homology"/>
<dbReference type="InterPro" id="IPR000977">
    <property type="entry name" value="DNA_ligase_ATP-dep"/>
</dbReference>
<evidence type="ECO:0000313" key="14">
    <source>
        <dbReference type="EMBL" id="CAL1137516.1"/>
    </source>
</evidence>
<evidence type="ECO:0000256" key="5">
    <source>
        <dbReference type="ARBA" id="ARBA00022741"/>
    </source>
</evidence>
<feature type="region of interest" description="Disordered" evidence="11">
    <location>
        <begin position="48"/>
        <end position="72"/>
    </location>
</feature>
<evidence type="ECO:0000256" key="11">
    <source>
        <dbReference type="SAM" id="MobiDB-lite"/>
    </source>
</evidence>
<name>A0A9P1FQ75_9DINO</name>
<feature type="region of interest" description="Disordered" evidence="11">
    <location>
        <begin position="751"/>
        <end position="799"/>
    </location>
</feature>
<keyword evidence="4" id="KW-0235">DNA replication</keyword>
<dbReference type="OrthoDB" id="206088at2759"/>
<dbReference type="GO" id="GO:0005634">
    <property type="term" value="C:nucleus"/>
    <property type="evidence" value="ECO:0007669"/>
    <property type="project" value="UniProtKB-SubCell"/>
</dbReference>
<evidence type="ECO:0000256" key="1">
    <source>
        <dbReference type="ARBA" id="ARBA00004123"/>
    </source>
</evidence>
<dbReference type="NCBIfam" id="TIGR00574">
    <property type="entry name" value="dnl1"/>
    <property type="match status" value="1"/>
</dbReference>
<evidence type="ECO:0000256" key="6">
    <source>
        <dbReference type="ARBA" id="ARBA00022840"/>
    </source>
</evidence>
<dbReference type="InterPro" id="IPR036599">
    <property type="entry name" value="DNA_ligase_N_sf"/>
</dbReference>
<reference evidence="14" key="2">
    <citation type="submission" date="2024-04" db="EMBL/GenBank/DDBJ databases">
        <authorList>
            <person name="Chen Y."/>
            <person name="Shah S."/>
            <person name="Dougan E. K."/>
            <person name="Thang M."/>
            <person name="Chan C."/>
        </authorList>
    </citation>
    <scope>NUCLEOTIDE SEQUENCE [LARGE SCALE GENOMIC DNA]</scope>
</reference>
<evidence type="ECO:0000256" key="3">
    <source>
        <dbReference type="ARBA" id="ARBA00022598"/>
    </source>
</evidence>
<feature type="compositionally biased region" description="Acidic residues" evidence="11">
    <location>
        <begin position="756"/>
        <end position="777"/>
    </location>
</feature>
<feature type="compositionally biased region" description="Polar residues" evidence="11">
    <location>
        <begin position="158"/>
        <end position="169"/>
    </location>
</feature>
<evidence type="ECO:0000313" key="13">
    <source>
        <dbReference type="EMBL" id="CAI3984141.1"/>
    </source>
</evidence>
<protein>
    <recommendedName>
        <fullName evidence="9">DNA ligase</fullName>
        <ecNumber evidence="9">6.5.1.1</ecNumber>
    </recommendedName>
</protein>
<dbReference type="InterPro" id="IPR012309">
    <property type="entry name" value="DNA_ligase_ATP-dep_C"/>
</dbReference>
<dbReference type="PROSITE" id="PS50160">
    <property type="entry name" value="DNA_LIGASE_A3"/>
    <property type="match status" value="1"/>
</dbReference>
<evidence type="ECO:0000256" key="7">
    <source>
        <dbReference type="ARBA" id="ARBA00023242"/>
    </source>
</evidence>
<dbReference type="SUPFAM" id="SSF50249">
    <property type="entry name" value="Nucleic acid-binding proteins"/>
    <property type="match status" value="2"/>
</dbReference>
<dbReference type="InterPro" id="IPR050191">
    <property type="entry name" value="ATP-dep_DNA_ligase"/>
</dbReference>
<dbReference type="Pfam" id="PF04679">
    <property type="entry name" value="DNA_ligase_A_C"/>
    <property type="match status" value="1"/>
</dbReference>
<keyword evidence="9" id="KW-0227">DNA damage</keyword>
<evidence type="ECO:0000259" key="12">
    <source>
        <dbReference type="PROSITE" id="PS50160"/>
    </source>
</evidence>
<evidence type="ECO:0000256" key="4">
    <source>
        <dbReference type="ARBA" id="ARBA00022705"/>
    </source>
</evidence>
<dbReference type="GO" id="GO:0006281">
    <property type="term" value="P:DNA repair"/>
    <property type="evidence" value="ECO:0007669"/>
    <property type="project" value="UniProtKB-KW"/>
</dbReference>
<keyword evidence="9" id="KW-0233">DNA recombination</keyword>
<dbReference type="GO" id="GO:0005524">
    <property type="term" value="F:ATP binding"/>
    <property type="evidence" value="ECO:0007669"/>
    <property type="project" value="UniProtKB-KW"/>
</dbReference>
<comment type="similarity">
    <text evidence="2 10">Belongs to the ATP-dependent DNA ligase family.</text>
</comment>
<dbReference type="FunFam" id="3.30.470.30:FF:000002">
    <property type="entry name" value="DNA ligase"/>
    <property type="match status" value="1"/>
</dbReference>
<sequence length="882" mass="95071">MVGRACVQCTLLCEDAAAKCCSLCGGALATAFRSLKGSACIDLDDDSPGDCDGGPPPPAPAQGGEPENNRACPRCTLISTSDDFENCEACGAELQPPRKRPKTVATGQGSQRSQRSTGLAGFFGKAPKGPGPSVPSAALPSEEPPLPAPAEPPPDVANQATSVAQPGATWSATATEELEKPCENFSHQRVTAGLPAVKGVPYRVLAVALDALEATKSRLSKDTILTNAFRALLAMSASVEEVAASCYLFAPAKDAQSGGHRLRPDWAEGKPLSIPHKSITASLLEATGSTKAEMNRLYHELHDTGEVALALRDAGGRQKLLKKPAPLTAGSVRKALLALSELSGQGVERAKTAKLGALLRAAEGTELKWLARTFLPHMAAGISLEASVLPALGSAVLWQRARPSAEALRAVQEEVRHGYALRPDVHALVEALLRGGVEAVRESCTLQLGVPMQPMLAKACSSVEELLKRILNSMPEKASATLAAEFKYDGQRAQIHVLENGTVKIFSRKLDDMTYKYPDVVSVVKRSQKTKAACVLDAEIVAVVPKAEAGQEAGSQVDIAAFQSLSTRKRKNVTEQNTAVAVKVFLFDLLYFQESLIALPFGKRREKLQQHFEKLEDLLAFAETEDLKIAEGKAEAVLEAALHRSVAASCEGLMVKHLDSIYEPSTKRSDCWLKLKKDYLDSMGDSLDLVPIGGWRGSGRKSRWISPWLMATYDPTDGTLGSVCRVMSGFSDKFYKENTIRYVGYELDGTSRDKEEAQEEGEGEEASEEQEVDDEEAIPVAKSSASGGSSGLQLKRPAEGVETDEAPAFWFQPCEVWEIRGADITISPKHMAARGLVDPKKGLSLRFPRFMRKREDKRLVDATRPEQLAELFRKQGQHRAPG</sequence>
<comment type="caution">
    <text evidence="13">The sequence shown here is derived from an EMBL/GenBank/DDBJ whole genome shotgun (WGS) entry which is preliminary data.</text>
</comment>
<dbReference type="EMBL" id="CAMXCT020000865">
    <property type="protein sequence ID" value="CAL1137516.1"/>
    <property type="molecule type" value="Genomic_DNA"/>
</dbReference>
<feature type="region of interest" description="Disordered" evidence="11">
    <location>
        <begin position="95"/>
        <end position="169"/>
    </location>
</feature>
<dbReference type="EMBL" id="CAMXCT010000865">
    <property type="protein sequence ID" value="CAI3984141.1"/>
    <property type="molecule type" value="Genomic_DNA"/>
</dbReference>
<dbReference type="GO" id="GO:0006310">
    <property type="term" value="P:DNA recombination"/>
    <property type="evidence" value="ECO:0007669"/>
    <property type="project" value="UniProtKB-KW"/>
</dbReference>
<dbReference type="Pfam" id="PF04675">
    <property type="entry name" value="DNA_ligase_A_N"/>
    <property type="match status" value="1"/>
</dbReference>
<dbReference type="CDD" id="cd07900">
    <property type="entry name" value="Adenylation_DNA_ligase_I_Euk"/>
    <property type="match status" value="1"/>
</dbReference>
<dbReference type="PANTHER" id="PTHR45674">
    <property type="entry name" value="DNA LIGASE 1/3 FAMILY MEMBER"/>
    <property type="match status" value="1"/>
</dbReference>
<dbReference type="SUPFAM" id="SSF117018">
    <property type="entry name" value="ATP-dependent DNA ligase DNA-binding domain"/>
    <property type="match status" value="1"/>
</dbReference>
<dbReference type="Gene3D" id="2.40.50.140">
    <property type="entry name" value="Nucleic acid-binding proteins"/>
    <property type="match status" value="1"/>
</dbReference>
<dbReference type="Pfam" id="PF01068">
    <property type="entry name" value="DNA_ligase_A_M"/>
    <property type="match status" value="1"/>
</dbReference>
<evidence type="ECO:0000256" key="2">
    <source>
        <dbReference type="ARBA" id="ARBA00007572"/>
    </source>
</evidence>
<dbReference type="PROSITE" id="PS00697">
    <property type="entry name" value="DNA_LIGASE_A1"/>
    <property type="match status" value="1"/>
</dbReference>
<dbReference type="GO" id="GO:0003910">
    <property type="term" value="F:DNA ligase (ATP) activity"/>
    <property type="evidence" value="ECO:0007669"/>
    <property type="project" value="UniProtKB-EC"/>
</dbReference>
<feature type="compositionally biased region" description="Pro residues" evidence="11">
    <location>
        <begin position="142"/>
        <end position="155"/>
    </location>
</feature>
<dbReference type="GO" id="GO:0003677">
    <property type="term" value="F:DNA binding"/>
    <property type="evidence" value="ECO:0007669"/>
    <property type="project" value="InterPro"/>
</dbReference>
<dbReference type="GO" id="GO:0006273">
    <property type="term" value="P:lagging strand elongation"/>
    <property type="evidence" value="ECO:0007669"/>
    <property type="project" value="TreeGrafter"/>
</dbReference>
<dbReference type="InterPro" id="IPR016059">
    <property type="entry name" value="DNA_ligase_ATP-dep_CS"/>
</dbReference>
<dbReference type="PANTHER" id="PTHR45674:SF9">
    <property type="entry name" value="DNA LIGASE 3"/>
    <property type="match status" value="1"/>
</dbReference>
<feature type="compositionally biased region" description="Polar residues" evidence="11">
    <location>
        <begin position="105"/>
        <end position="117"/>
    </location>
</feature>
<comment type="subcellular location">
    <subcellularLocation>
        <location evidence="1">Nucleus</location>
    </subcellularLocation>
</comment>
<keyword evidence="3 9" id="KW-0436">Ligase</keyword>
<reference evidence="13" key="1">
    <citation type="submission" date="2022-10" db="EMBL/GenBank/DDBJ databases">
        <authorList>
            <person name="Chen Y."/>
            <person name="Dougan E. K."/>
            <person name="Chan C."/>
            <person name="Rhodes N."/>
            <person name="Thang M."/>
        </authorList>
    </citation>
    <scope>NUCLEOTIDE SEQUENCE</scope>
</reference>
<dbReference type="SUPFAM" id="SSF56091">
    <property type="entry name" value="DNA ligase/mRNA capping enzyme, catalytic domain"/>
    <property type="match status" value="1"/>
</dbReference>
<dbReference type="InterPro" id="IPR012308">
    <property type="entry name" value="DNA_ligase_ATP-dep_N"/>
</dbReference>
<evidence type="ECO:0000256" key="10">
    <source>
        <dbReference type="RuleBase" id="RU004196"/>
    </source>
</evidence>
<dbReference type="InterPro" id="IPR012310">
    <property type="entry name" value="DNA_ligase_ATP-dep_cent"/>
</dbReference>
<gene>
    <name evidence="13" type="ORF">C1SCF055_LOCUS11691</name>
</gene>
<keyword evidence="5 9" id="KW-0547">Nucleotide-binding</keyword>
<dbReference type="PROSITE" id="PS00333">
    <property type="entry name" value="DNA_LIGASE_A2"/>
    <property type="match status" value="1"/>
</dbReference>
<evidence type="ECO:0000256" key="9">
    <source>
        <dbReference type="RuleBase" id="RU000617"/>
    </source>
</evidence>
<dbReference type="InterPro" id="IPR012340">
    <property type="entry name" value="NA-bd_OB-fold"/>
</dbReference>
<feature type="domain" description="ATP-dependent DNA ligase family profile" evidence="12">
    <location>
        <begin position="575"/>
        <end position="714"/>
    </location>
</feature>
<accession>A0A9P1FQ75</accession>
<dbReference type="Gene3D" id="3.30.470.30">
    <property type="entry name" value="DNA ligase/mRNA capping enzyme"/>
    <property type="match status" value="1"/>
</dbReference>
<evidence type="ECO:0000256" key="8">
    <source>
        <dbReference type="ARBA" id="ARBA00034003"/>
    </source>
</evidence>
<organism evidence="13">
    <name type="scientific">Cladocopium goreaui</name>
    <dbReference type="NCBI Taxonomy" id="2562237"/>
    <lineage>
        <taxon>Eukaryota</taxon>
        <taxon>Sar</taxon>
        <taxon>Alveolata</taxon>
        <taxon>Dinophyceae</taxon>
        <taxon>Suessiales</taxon>
        <taxon>Symbiodiniaceae</taxon>
        <taxon>Cladocopium</taxon>
    </lineage>
</organism>
<dbReference type="EMBL" id="CAMXCT030000865">
    <property type="protein sequence ID" value="CAL4771453.1"/>
    <property type="molecule type" value="Genomic_DNA"/>
</dbReference>
<dbReference type="Proteomes" id="UP001152797">
    <property type="component" value="Unassembled WGS sequence"/>
</dbReference>
<keyword evidence="15" id="KW-1185">Reference proteome</keyword>
<keyword evidence="6 9" id="KW-0067">ATP-binding</keyword>
<dbReference type="Gene3D" id="1.10.3260.10">
    <property type="entry name" value="DNA ligase, ATP-dependent, N-terminal domain"/>
    <property type="match status" value="1"/>
</dbReference>
<dbReference type="AlphaFoldDB" id="A0A9P1FQ75"/>
<keyword evidence="7" id="KW-0539">Nucleus</keyword>
<keyword evidence="9" id="KW-0234">DNA repair</keyword>
<evidence type="ECO:0000313" key="15">
    <source>
        <dbReference type="Proteomes" id="UP001152797"/>
    </source>
</evidence>